<protein>
    <submittedName>
        <fullName evidence="3">Cell division protein ZapE</fullName>
    </submittedName>
</protein>
<keyword evidence="3" id="KW-0132">Cell division</keyword>
<evidence type="ECO:0000313" key="4">
    <source>
        <dbReference type="Proteomes" id="UP000219329"/>
    </source>
</evidence>
<dbReference type="PANTHER" id="PTHR12169:SF6">
    <property type="entry name" value="AFG1-LIKE ATPASE"/>
    <property type="match status" value="1"/>
</dbReference>
<comment type="caution">
    <text evidence="3">The sequence shown here is derived from an EMBL/GenBank/DDBJ whole genome shotgun (WGS) entry which is preliminary data.</text>
</comment>
<dbReference type="Gene3D" id="3.40.50.300">
    <property type="entry name" value="P-loop containing nucleotide triphosphate hydrolases"/>
    <property type="match status" value="1"/>
</dbReference>
<keyword evidence="2" id="KW-0067">ATP-binding</keyword>
<dbReference type="Proteomes" id="UP000219329">
    <property type="component" value="Unassembled WGS sequence"/>
</dbReference>
<reference evidence="3 4" key="1">
    <citation type="submission" date="2017-08" db="EMBL/GenBank/DDBJ databases">
        <title>Fine stratification of microbial communities through a metagenomic profile of the photic zone.</title>
        <authorList>
            <person name="Haro-Moreno J.M."/>
            <person name="Lopez-Perez M."/>
            <person name="De La Torre J."/>
            <person name="Picazo A."/>
            <person name="Camacho A."/>
            <person name="Rodriguez-Valera F."/>
        </authorList>
    </citation>
    <scope>NUCLEOTIDE SEQUENCE [LARGE SCALE GENOMIC DNA]</scope>
    <source>
        <strain evidence="3">MED-G28</strain>
    </source>
</reference>
<dbReference type="SUPFAM" id="SSF52540">
    <property type="entry name" value="P-loop containing nucleoside triphosphate hydrolases"/>
    <property type="match status" value="1"/>
</dbReference>
<dbReference type="GO" id="GO:0005737">
    <property type="term" value="C:cytoplasm"/>
    <property type="evidence" value="ECO:0007669"/>
    <property type="project" value="TreeGrafter"/>
</dbReference>
<name>A0A2A5W9G6_9GAMM</name>
<sequence>MTPSEKYQADLKDEVIIFDADQHHVIRSFNKLYESLQLGRVESQSFWKRVKGLALGSNENPVKSRGIYLWGGVGRGKTYLMDLFCDCLPPALKKRTHFHRFMQSMHADLKRLQGSRNPLEIIASDIAKTTKVLCFDEFFVLDIGDAMILAGLLDALFEREVLLIATSNIHPDRLYENGLQRERFLSAIELIKSNTNIIELNGAVDYRLRSLSQATLYHSPVNATTEAALLKSFYELVPNRSEITVNEPLNILGREIGTRYCAEDVVWFDFFAICEGPRSAFDYVEIAKMFHALIISGVPQFDESQDEKARRFVNLVDELYDRRVKLIVSAKTQIPNLYQGQRLTFEFKRTSSRLLEMQSHDYLSSEHLA</sequence>
<dbReference type="GO" id="GO:0051301">
    <property type="term" value="P:cell division"/>
    <property type="evidence" value="ECO:0007669"/>
    <property type="project" value="UniProtKB-KW"/>
</dbReference>
<keyword evidence="3" id="KW-0131">Cell cycle</keyword>
<dbReference type="InterPro" id="IPR005654">
    <property type="entry name" value="ATPase_AFG1-like"/>
</dbReference>
<gene>
    <name evidence="3" type="ORF">CNF02_10100</name>
</gene>
<dbReference type="NCBIfam" id="NF040713">
    <property type="entry name" value="ZapE"/>
    <property type="match status" value="1"/>
</dbReference>
<dbReference type="AlphaFoldDB" id="A0A2A5W9G6"/>
<dbReference type="Pfam" id="PF03969">
    <property type="entry name" value="AFG1_ATPase"/>
    <property type="match status" value="1"/>
</dbReference>
<organism evidence="3 4">
    <name type="scientific">OM182 bacterium MED-G28</name>
    <dbReference type="NCBI Taxonomy" id="1986256"/>
    <lineage>
        <taxon>Bacteria</taxon>
        <taxon>Pseudomonadati</taxon>
        <taxon>Pseudomonadota</taxon>
        <taxon>Gammaproteobacteria</taxon>
        <taxon>OMG group</taxon>
        <taxon>OM182 clade</taxon>
    </lineage>
</organism>
<dbReference type="GO" id="GO:0005524">
    <property type="term" value="F:ATP binding"/>
    <property type="evidence" value="ECO:0007669"/>
    <property type="project" value="UniProtKB-KW"/>
</dbReference>
<accession>A0A2A5W9G6</accession>
<keyword evidence="1" id="KW-0547">Nucleotide-binding</keyword>
<dbReference type="GO" id="GO:0016887">
    <property type="term" value="F:ATP hydrolysis activity"/>
    <property type="evidence" value="ECO:0007669"/>
    <property type="project" value="InterPro"/>
</dbReference>
<evidence type="ECO:0000256" key="1">
    <source>
        <dbReference type="ARBA" id="ARBA00022741"/>
    </source>
</evidence>
<proteinExistence type="predicted"/>
<dbReference type="GO" id="GO:0032153">
    <property type="term" value="C:cell division site"/>
    <property type="evidence" value="ECO:0007669"/>
    <property type="project" value="TreeGrafter"/>
</dbReference>
<dbReference type="PANTHER" id="PTHR12169">
    <property type="entry name" value="ATPASE N2B"/>
    <property type="match status" value="1"/>
</dbReference>
<evidence type="ECO:0000313" key="3">
    <source>
        <dbReference type="EMBL" id="PDH33052.1"/>
    </source>
</evidence>
<dbReference type="EMBL" id="NTJZ01000011">
    <property type="protein sequence ID" value="PDH33052.1"/>
    <property type="molecule type" value="Genomic_DNA"/>
</dbReference>
<dbReference type="InterPro" id="IPR027417">
    <property type="entry name" value="P-loop_NTPase"/>
</dbReference>
<evidence type="ECO:0000256" key="2">
    <source>
        <dbReference type="ARBA" id="ARBA00022840"/>
    </source>
</evidence>